<dbReference type="EMBL" id="JPVR01000080">
    <property type="protein sequence ID" value="KGR81445.1"/>
    <property type="molecule type" value="Genomic_DNA"/>
</dbReference>
<name>A0ABR4XV32_9BACI</name>
<comment type="caution">
    <text evidence="1">The sequence shown here is derived from an EMBL/GenBank/DDBJ whole genome shotgun (WGS) entry which is preliminary data.</text>
</comment>
<evidence type="ECO:0000313" key="2">
    <source>
        <dbReference type="Proteomes" id="UP000030487"/>
    </source>
</evidence>
<dbReference type="RefSeq" id="WP_036080501.1">
    <property type="nucleotide sequence ID" value="NZ_AVCW01000002.1"/>
</dbReference>
<reference evidence="1 2" key="1">
    <citation type="submission" date="2014-02" db="EMBL/GenBank/DDBJ databases">
        <title>Draft genome sequence of Lysinibacillus boronitolerans NBRC 103108.</title>
        <authorList>
            <person name="Zhang F."/>
            <person name="Wang G."/>
            <person name="Zhang L."/>
        </authorList>
    </citation>
    <scope>NUCLEOTIDE SEQUENCE [LARGE SCALE GENOMIC DNA]</scope>
    <source>
        <strain evidence="1 2">NBRC 103108</strain>
    </source>
</reference>
<proteinExistence type="predicted"/>
<accession>A0ABR4XV32</accession>
<evidence type="ECO:0000313" key="1">
    <source>
        <dbReference type="EMBL" id="KGR81445.1"/>
    </source>
</evidence>
<protein>
    <recommendedName>
        <fullName evidence="3">Glycosyltransferase</fullName>
    </recommendedName>
</protein>
<dbReference type="Proteomes" id="UP000030487">
    <property type="component" value="Unassembled WGS sequence"/>
</dbReference>
<keyword evidence="2" id="KW-1185">Reference proteome</keyword>
<sequence length="629" mass="70298">MTATSFNPIQLQQNAITSTNQPLALKQGQVFHGTIKQLYPDQMAEIQVGNQKFIAKLEVPLKAGDAHFFQVTGTNPQTELKIVTGPMAQAATPSQQINQLLESMNLPKSAEMQQLLGHFMKAQLPISKEQMLQAEMWLKALPEGISKVDALQTIQKMIELKMPMTNDVFQALMSGQKTSGMTTIMDNFAQLLAKDTALSESLRQNLMQQIQAIAKPFEVETGSVVLARVLQSLTNSAATMSEKMQALSILKESGILPQQATLQNWSNMNEAKAFQPMQQAGQVIQTILATRPENASQLVEQLKSWTGSQNLLTNEQKQQINQLVDRFNQLPVTKQTLEVFAKQMQDQLLKAFTQNTADRLFTQDAHALSVKDHLLSLFRQEANSPSQNEAFMRNLVKNSIDSSQPFIQQVVTQADALVQNSMDSKAMEHALKTVLKNLGISYEATLGNKSADLHMIAHQLKPQLHTLLQETNITPQMKEAAEMLMTRMNGMQLSSGENGHQHQLIMQVPLEFFGKKMDATLQWNGRMKDNGKIDANYARVLFYLQMASMQETVIDMQVQNRVVTVTVFNENSEIQSLAEPLKAALKIGLAEKNYQLSGVFIKQFDKGQTEKISPVVEQREEQSGVDIRV</sequence>
<gene>
    <name evidence="1" type="ORF">CD31_21090</name>
</gene>
<evidence type="ECO:0008006" key="3">
    <source>
        <dbReference type="Google" id="ProtNLM"/>
    </source>
</evidence>
<organism evidence="1 2">
    <name type="scientific">Lysinibacillus boronitolerans JCM 21713 = 10a = NBRC 103108</name>
    <dbReference type="NCBI Taxonomy" id="1294264"/>
    <lineage>
        <taxon>Bacteria</taxon>
        <taxon>Bacillati</taxon>
        <taxon>Bacillota</taxon>
        <taxon>Bacilli</taxon>
        <taxon>Bacillales</taxon>
        <taxon>Bacillaceae</taxon>
        <taxon>Lysinibacillus</taxon>
    </lineage>
</organism>